<reference evidence="20" key="1">
    <citation type="submission" date="2025-08" db="UniProtKB">
        <authorList>
            <consortium name="RefSeq"/>
        </authorList>
    </citation>
    <scope>IDENTIFICATION</scope>
    <source>
        <tissue evidence="20">Gonad</tissue>
    </source>
</reference>
<keyword evidence="8" id="KW-0443">Lipid metabolism</keyword>
<dbReference type="RefSeq" id="XP_019637962.1">
    <property type="nucleotide sequence ID" value="XM_019782403.1"/>
</dbReference>
<comment type="cofactor">
    <cofactor evidence="1">
        <name>Fe cation</name>
        <dbReference type="ChEBI" id="CHEBI:24875"/>
    </cofactor>
</comment>
<feature type="transmembrane region" description="Helical" evidence="16">
    <location>
        <begin position="372"/>
        <end position="392"/>
    </location>
</feature>
<keyword evidence="6" id="KW-0560">Oxidoreductase</keyword>
<dbReference type="InterPro" id="IPR056853">
    <property type="entry name" value="AGMP_C"/>
</dbReference>
<evidence type="ECO:0000256" key="15">
    <source>
        <dbReference type="ARBA" id="ARBA00047556"/>
    </source>
</evidence>
<evidence type="ECO:0000313" key="20">
    <source>
        <dbReference type="RefSeq" id="XP_019637962.1"/>
    </source>
</evidence>
<comment type="similarity">
    <text evidence="11">Belongs to the sterol desaturase family. TMEM195 subfamily.</text>
</comment>
<dbReference type="PANTHER" id="PTHR21624:SF1">
    <property type="entry name" value="ALKYLGLYCEROL MONOOXYGENASE"/>
    <property type="match status" value="1"/>
</dbReference>
<gene>
    <name evidence="20" type="primary">LOC109480254</name>
</gene>
<dbReference type="PANTHER" id="PTHR21624">
    <property type="entry name" value="STEROL DESATURASE-RELATED PROTEIN"/>
    <property type="match status" value="1"/>
</dbReference>
<comment type="subcellular location">
    <subcellularLocation>
        <location evidence="2">Endoplasmic reticulum membrane</location>
        <topology evidence="2">Multi-pass membrane protein</topology>
    </subcellularLocation>
</comment>
<dbReference type="GO" id="GO:0005789">
    <property type="term" value="C:endoplasmic reticulum membrane"/>
    <property type="evidence" value="ECO:0007669"/>
    <property type="project" value="UniProtKB-SubCell"/>
</dbReference>
<dbReference type="InterPro" id="IPR006694">
    <property type="entry name" value="Fatty_acid_hydroxylase"/>
</dbReference>
<dbReference type="KEGG" id="bbel:109480254"/>
<keyword evidence="9 16" id="KW-0472">Membrane</keyword>
<evidence type="ECO:0000256" key="14">
    <source>
        <dbReference type="ARBA" id="ARBA00041444"/>
    </source>
</evidence>
<evidence type="ECO:0000256" key="5">
    <source>
        <dbReference type="ARBA" id="ARBA00022989"/>
    </source>
</evidence>
<evidence type="ECO:0000256" key="2">
    <source>
        <dbReference type="ARBA" id="ARBA00004477"/>
    </source>
</evidence>
<dbReference type="Pfam" id="PF04116">
    <property type="entry name" value="FA_hydroxylase"/>
    <property type="match status" value="1"/>
</dbReference>
<comment type="catalytic activity">
    <reaction evidence="15">
        <text>1-O-(1,2-saturated-alkyl)-sn-glycerol + (6R)-L-erythro-5,6,7,8-tetrahydrobiopterin + O2 = a 1-(1-hydroxyalkyl)-sn-glycerol + (6R)-L-erythro-6,7-dihydrobiopterin + H2O</text>
        <dbReference type="Rhea" id="RHEA:36255"/>
        <dbReference type="ChEBI" id="CHEBI:15377"/>
        <dbReference type="ChEBI" id="CHEBI:15379"/>
        <dbReference type="ChEBI" id="CHEBI:43120"/>
        <dbReference type="ChEBI" id="CHEBI:59560"/>
        <dbReference type="ChEBI" id="CHEBI:73418"/>
        <dbReference type="ChEBI" id="CHEBI:83957"/>
        <dbReference type="EC" id="1.14.16.5"/>
    </reaction>
</comment>
<evidence type="ECO:0000256" key="3">
    <source>
        <dbReference type="ARBA" id="ARBA00022692"/>
    </source>
</evidence>
<feature type="transmembrane region" description="Helical" evidence="16">
    <location>
        <begin position="47"/>
        <end position="68"/>
    </location>
</feature>
<evidence type="ECO:0000256" key="4">
    <source>
        <dbReference type="ARBA" id="ARBA00022824"/>
    </source>
</evidence>
<protein>
    <recommendedName>
        <fullName evidence="13">Alkylglycerol monooxygenase</fullName>
        <ecNumber evidence="12">1.14.16.5</ecNumber>
    </recommendedName>
    <alternativeName>
        <fullName evidence="14">Transmembrane protein 195</fullName>
    </alternativeName>
</protein>
<keyword evidence="4" id="KW-0256">Endoplasmic reticulum</keyword>
<evidence type="ECO:0000256" key="13">
    <source>
        <dbReference type="ARBA" id="ARBA00040992"/>
    </source>
</evidence>
<feature type="transmembrane region" description="Helical" evidence="16">
    <location>
        <begin position="341"/>
        <end position="360"/>
    </location>
</feature>
<evidence type="ECO:0000259" key="18">
    <source>
        <dbReference type="Pfam" id="PF24858"/>
    </source>
</evidence>
<feature type="transmembrane region" description="Helical" evidence="16">
    <location>
        <begin position="404"/>
        <end position="425"/>
    </location>
</feature>
<dbReference type="Proteomes" id="UP000515135">
    <property type="component" value="Unplaced"/>
</dbReference>
<evidence type="ECO:0000256" key="6">
    <source>
        <dbReference type="ARBA" id="ARBA00023002"/>
    </source>
</evidence>
<dbReference type="Pfam" id="PF24858">
    <property type="entry name" value="AGMP_C"/>
    <property type="match status" value="1"/>
</dbReference>
<proteinExistence type="inferred from homology"/>
<sequence length="463" mass="52776">MAEAELKVQEVFAGKGGPPFLTGLRRMFYLVTPNETSFQTLEEVPKYVQQAAPCFFGMILLELLVASLKNRRSPTRLNDSISSMSAGMMSEMTNLAFSMGIYMTAYVWVHENYRLVDLPWDSPLTWWAAFIGVEFSYYWLHRMSHEANILWASHQVHHSSEDYNLTTALRQSSTQKLGTFFLFQLPMALLVPPAAFWVHREFNLLYQFWIHTELVTSLGPLEYVLNTPSHHRVHHGRNPYCIDKNYGGTLIIFDRMFGTFAKEEEKVVYGLTHPLNTWDPIWVQVCHYTHIWRTFWVTPGLANKLSVLWKGPGWEPGKPRLGCIEDIPKVKYPEPKYDTKVPALWSVYVAVHFFLALVLYQELFAVVKVLTTAAMLGRVMFVVWTLVSVAAIMDRKPSAPVVDFTRCLMFVLVVMTTSLSGSPAVMLPSPLLNAMVAWYLLSAAIWGGNYLVPAFKAKAVKAD</sequence>
<evidence type="ECO:0000256" key="11">
    <source>
        <dbReference type="ARBA" id="ARBA00038190"/>
    </source>
</evidence>
<feature type="domain" description="Alkylglycerol monooxygenase C-terminal" evidence="18">
    <location>
        <begin position="346"/>
        <end position="420"/>
    </location>
</feature>
<keyword evidence="5 16" id="KW-1133">Transmembrane helix</keyword>
<dbReference type="OrthoDB" id="6354873at2759"/>
<dbReference type="AlphaFoldDB" id="A0A6P5A404"/>
<evidence type="ECO:0000256" key="8">
    <source>
        <dbReference type="ARBA" id="ARBA00023098"/>
    </source>
</evidence>
<feature type="transmembrane region" description="Helical" evidence="16">
    <location>
        <begin position="124"/>
        <end position="140"/>
    </location>
</feature>
<keyword evidence="3 16" id="KW-0812">Transmembrane</keyword>
<evidence type="ECO:0000256" key="1">
    <source>
        <dbReference type="ARBA" id="ARBA00001962"/>
    </source>
</evidence>
<dbReference type="GO" id="GO:0050479">
    <property type="term" value="F:glyceryl-ether monooxygenase activity"/>
    <property type="evidence" value="ECO:0007669"/>
    <property type="project" value="UniProtKB-EC"/>
</dbReference>
<feature type="transmembrane region" description="Helical" evidence="16">
    <location>
        <begin position="431"/>
        <end position="452"/>
    </location>
</feature>
<accession>A0A6P5A404</accession>
<evidence type="ECO:0000256" key="16">
    <source>
        <dbReference type="SAM" id="Phobius"/>
    </source>
</evidence>
<name>A0A6P5A404_BRABE</name>
<dbReference type="EC" id="1.14.16.5" evidence="12"/>
<dbReference type="GO" id="GO:0008610">
    <property type="term" value="P:lipid biosynthetic process"/>
    <property type="evidence" value="ECO:0007669"/>
    <property type="project" value="InterPro"/>
</dbReference>
<evidence type="ECO:0000256" key="7">
    <source>
        <dbReference type="ARBA" id="ARBA00023004"/>
    </source>
</evidence>
<organism evidence="19 20">
    <name type="scientific">Branchiostoma belcheri</name>
    <name type="common">Amphioxus</name>
    <dbReference type="NCBI Taxonomy" id="7741"/>
    <lineage>
        <taxon>Eukaryota</taxon>
        <taxon>Metazoa</taxon>
        <taxon>Chordata</taxon>
        <taxon>Cephalochordata</taxon>
        <taxon>Leptocardii</taxon>
        <taxon>Amphioxiformes</taxon>
        <taxon>Branchiostomatidae</taxon>
        <taxon>Branchiostoma</taxon>
    </lineage>
</organism>
<evidence type="ECO:0000313" key="19">
    <source>
        <dbReference type="Proteomes" id="UP000515135"/>
    </source>
</evidence>
<feature type="transmembrane region" description="Helical" evidence="16">
    <location>
        <begin position="89"/>
        <end position="109"/>
    </location>
</feature>
<dbReference type="GO" id="GO:0006643">
    <property type="term" value="P:membrane lipid metabolic process"/>
    <property type="evidence" value="ECO:0007669"/>
    <property type="project" value="TreeGrafter"/>
</dbReference>
<evidence type="ECO:0000256" key="9">
    <source>
        <dbReference type="ARBA" id="ARBA00023136"/>
    </source>
</evidence>
<evidence type="ECO:0000259" key="17">
    <source>
        <dbReference type="Pfam" id="PF04116"/>
    </source>
</evidence>
<dbReference type="InterPro" id="IPR051689">
    <property type="entry name" value="Sterol_desaturase/TMEM195"/>
</dbReference>
<evidence type="ECO:0000256" key="12">
    <source>
        <dbReference type="ARBA" id="ARBA00039026"/>
    </source>
</evidence>
<comment type="function">
    <text evidence="10">Glyceryl-ether monooxygenase that cleaves the O-alkyl bond of ether lipids. Ether lipids are essential components of brain membranes.</text>
</comment>
<dbReference type="GeneID" id="109480254"/>
<evidence type="ECO:0000256" key="10">
    <source>
        <dbReference type="ARBA" id="ARBA00037122"/>
    </source>
</evidence>
<dbReference type="GO" id="GO:0005506">
    <property type="term" value="F:iron ion binding"/>
    <property type="evidence" value="ECO:0007669"/>
    <property type="project" value="InterPro"/>
</dbReference>
<keyword evidence="7" id="KW-0408">Iron</keyword>
<feature type="domain" description="Fatty acid hydroxylase" evidence="17">
    <location>
        <begin position="128"/>
        <end position="259"/>
    </location>
</feature>
<keyword evidence="19" id="KW-1185">Reference proteome</keyword>